<evidence type="ECO:0000259" key="4">
    <source>
        <dbReference type="Pfam" id="PF00326"/>
    </source>
</evidence>
<dbReference type="PRINTS" id="PR00862">
    <property type="entry name" value="PROLIGOPTASE"/>
</dbReference>
<evidence type="ECO:0000256" key="1">
    <source>
        <dbReference type="ARBA" id="ARBA00022670"/>
    </source>
</evidence>
<comment type="caution">
    <text evidence="6">The sequence shown here is derived from an EMBL/GenBank/DDBJ whole genome shotgun (WGS) entry which is preliminary data.</text>
</comment>
<dbReference type="Pfam" id="PF02897">
    <property type="entry name" value="Peptidase_S9_N"/>
    <property type="match status" value="1"/>
</dbReference>
<evidence type="ECO:0000313" key="7">
    <source>
        <dbReference type="Proteomes" id="UP000315133"/>
    </source>
</evidence>
<keyword evidence="3" id="KW-0720">Serine protease</keyword>
<keyword evidence="1" id="KW-0645">Protease</keyword>
<dbReference type="Pfam" id="PF00326">
    <property type="entry name" value="Peptidase_S9"/>
    <property type="match status" value="1"/>
</dbReference>
<accession>A0A543KQ55</accession>
<dbReference type="InterPro" id="IPR002470">
    <property type="entry name" value="Peptidase_S9A"/>
</dbReference>
<organism evidence="6 7">
    <name type="scientific">Ornithinimicrobium humiphilum</name>
    <dbReference type="NCBI Taxonomy" id="125288"/>
    <lineage>
        <taxon>Bacteria</taxon>
        <taxon>Bacillati</taxon>
        <taxon>Actinomycetota</taxon>
        <taxon>Actinomycetes</taxon>
        <taxon>Micrococcales</taxon>
        <taxon>Ornithinimicrobiaceae</taxon>
        <taxon>Ornithinimicrobium</taxon>
    </lineage>
</organism>
<keyword evidence="7" id="KW-1185">Reference proteome</keyword>
<dbReference type="PANTHER" id="PTHR42881">
    <property type="entry name" value="PROLYL ENDOPEPTIDASE"/>
    <property type="match status" value="1"/>
</dbReference>
<dbReference type="Gene3D" id="3.40.50.1820">
    <property type="entry name" value="alpha/beta hydrolase"/>
    <property type="match status" value="1"/>
</dbReference>
<dbReference type="OrthoDB" id="9801421at2"/>
<dbReference type="AlphaFoldDB" id="A0A543KQ55"/>
<dbReference type="GO" id="GO:0005829">
    <property type="term" value="C:cytosol"/>
    <property type="evidence" value="ECO:0007669"/>
    <property type="project" value="TreeGrafter"/>
</dbReference>
<dbReference type="InterPro" id="IPR051167">
    <property type="entry name" value="Prolyl_oligopep/macrocyclase"/>
</dbReference>
<gene>
    <name evidence="6" type="ORF">FB476_2115</name>
</gene>
<dbReference type="GO" id="GO:0070012">
    <property type="term" value="F:oligopeptidase activity"/>
    <property type="evidence" value="ECO:0007669"/>
    <property type="project" value="TreeGrafter"/>
</dbReference>
<dbReference type="PANTHER" id="PTHR42881:SF13">
    <property type="entry name" value="PROLYL ENDOPEPTIDASE"/>
    <property type="match status" value="1"/>
</dbReference>
<evidence type="ECO:0000256" key="2">
    <source>
        <dbReference type="ARBA" id="ARBA00022801"/>
    </source>
</evidence>
<dbReference type="GO" id="GO:0004252">
    <property type="term" value="F:serine-type endopeptidase activity"/>
    <property type="evidence" value="ECO:0007669"/>
    <property type="project" value="InterPro"/>
</dbReference>
<dbReference type="RefSeq" id="WP_141818711.1">
    <property type="nucleotide sequence ID" value="NZ_BAAAIL010000002.1"/>
</dbReference>
<feature type="domain" description="Peptidase S9 prolyl oligopeptidase catalytic" evidence="4">
    <location>
        <begin position="486"/>
        <end position="687"/>
    </location>
</feature>
<proteinExistence type="predicted"/>
<sequence>MTTSARPAEPDPYAWLEEVDSPAALEWVGTRSSASESRLRDVPGHAQRHAAIREALEAPDRIPLVSQAGEHLYGFWTDAEHPRGVWRRTTWDSYRAEETEWEVLVDVDALARDENVPWVWQGAALLRPTYDRALVHLSRGGADAGTTRELDLTTGRWVAAPEGFVKGEAKGRLTWRDRDHVYLVTADDPTGATRSGYPRTARLWRRGTPVAEAQAIHTIEETDLGLFVEHDQHTGRTVLRRAITFWTEETLVLTDDGLRPLPLPPSAEASVHDTRVAVRLRDPWTAPGPDGGDTSWPAGSLLVTSLDDLLAGRARWTSVFVPDERSALVDLTWTASHLVTTALVDVRHTVQVHSPAPDGAWRTDDLTDRLDVGLRTVSVSAVDRHDSDDLWLVTTGFLEPMALSVAHLGGGVTLEPLRSAPPRFDASGLEVTQHWATSQDGTRVPYWQVGPADLPLDSTTPTVLHGYGGFEHALTPAYDPIVGRAWLAAGHVHVVAGIRGGGEFGPRWHQAALGPERHRAYEDFVAVARDLVARGVTSVPRLGCTGRSNGGLLVGNMLTGYPEDFGAVVCQVPLLDMQRYHLLLAGASWMAEYGDPDDPEQWEWLRTYSPYHRFDPARPTPPVYLATSTRDDRVHPGHARKMAALLEEHGCDVTYWENTEGGHGGASTADQWASWHALAWSFLHERLAG</sequence>
<dbReference type="InterPro" id="IPR023302">
    <property type="entry name" value="Pept_S9A_N"/>
</dbReference>
<dbReference type="EMBL" id="VFPU01000001">
    <property type="protein sequence ID" value="TQM97211.1"/>
    <property type="molecule type" value="Genomic_DNA"/>
</dbReference>
<keyword evidence="2" id="KW-0378">Hydrolase</keyword>
<evidence type="ECO:0000256" key="3">
    <source>
        <dbReference type="ARBA" id="ARBA00022825"/>
    </source>
</evidence>
<dbReference type="SUPFAM" id="SSF50993">
    <property type="entry name" value="Peptidase/esterase 'gauge' domain"/>
    <property type="match status" value="1"/>
</dbReference>
<dbReference type="Proteomes" id="UP000315133">
    <property type="component" value="Unassembled WGS sequence"/>
</dbReference>
<protein>
    <submittedName>
        <fullName evidence="6">Prolyl oligopeptidase</fullName>
    </submittedName>
</protein>
<dbReference type="GO" id="GO:0006508">
    <property type="term" value="P:proteolysis"/>
    <property type="evidence" value="ECO:0007669"/>
    <property type="project" value="UniProtKB-KW"/>
</dbReference>
<reference evidence="6 7" key="1">
    <citation type="submission" date="2019-06" db="EMBL/GenBank/DDBJ databases">
        <title>Sequencing the genomes of 1000 actinobacteria strains.</title>
        <authorList>
            <person name="Klenk H.-P."/>
        </authorList>
    </citation>
    <scope>NUCLEOTIDE SEQUENCE [LARGE SCALE GENOMIC DNA]</scope>
    <source>
        <strain evidence="6 7">DSM 12362</strain>
    </source>
</reference>
<evidence type="ECO:0000259" key="5">
    <source>
        <dbReference type="Pfam" id="PF02897"/>
    </source>
</evidence>
<name>A0A543KQ55_9MICO</name>
<dbReference type="InterPro" id="IPR001375">
    <property type="entry name" value="Peptidase_S9_cat"/>
</dbReference>
<evidence type="ECO:0000313" key="6">
    <source>
        <dbReference type="EMBL" id="TQM97211.1"/>
    </source>
</evidence>
<dbReference type="Gene3D" id="2.130.10.120">
    <property type="entry name" value="Prolyl oligopeptidase, N-terminal domain"/>
    <property type="match status" value="1"/>
</dbReference>
<dbReference type="SUPFAM" id="SSF53474">
    <property type="entry name" value="alpha/beta-Hydrolases"/>
    <property type="match status" value="1"/>
</dbReference>
<feature type="domain" description="Peptidase S9A N-terminal" evidence="5">
    <location>
        <begin position="10"/>
        <end position="401"/>
    </location>
</feature>
<dbReference type="InterPro" id="IPR029058">
    <property type="entry name" value="AB_hydrolase_fold"/>
</dbReference>